<dbReference type="OrthoDB" id="313534at2157"/>
<name>A0A0P7HYF9_9EURY</name>
<reference evidence="3" key="1">
    <citation type="submission" date="2013-11" db="EMBL/GenBank/DDBJ databases">
        <authorList>
            <person name="Hoang H.T."/>
            <person name="Killian M.L."/>
            <person name="Madson D.M."/>
            <person name="Arruda P.H.E."/>
            <person name="Sun D."/>
            <person name="Schwartz K.J."/>
            <person name="Yoon K."/>
        </authorList>
    </citation>
    <scope>NUCLEOTIDE SEQUENCE [LARGE SCALE GENOMIC DNA]</scope>
    <source>
        <strain evidence="3">CDK2</strain>
    </source>
</reference>
<dbReference type="RefSeq" id="WP_054584580.1">
    <property type="nucleotide sequence ID" value="NZ_LGUC01000001.1"/>
</dbReference>
<dbReference type="PROSITE" id="PS51257">
    <property type="entry name" value="PROKAR_LIPOPROTEIN"/>
    <property type="match status" value="1"/>
</dbReference>
<dbReference type="Proteomes" id="UP000050535">
    <property type="component" value="Unassembled WGS sequence"/>
</dbReference>
<dbReference type="EMBL" id="LGUC01000001">
    <property type="protein sequence ID" value="KPN32278.1"/>
    <property type="molecule type" value="Genomic_DNA"/>
</dbReference>
<gene>
    <name evidence="2" type="ORF">SY89_03046</name>
</gene>
<proteinExistence type="predicted"/>
<keyword evidence="3" id="KW-1185">Reference proteome</keyword>
<protein>
    <recommendedName>
        <fullName evidence="4">DUF3426 domain-containing protein</fullName>
    </recommendedName>
</protein>
<dbReference type="NCBIfam" id="NF038353">
    <property type="entry name" value="FxLYD_dom"/>
    <property type="match status" value="1"/>
</dbReference>
<dbReference type="AlphaFoldDB" id="A0A0P7HYF9"/>
<feature type="compositionally biased region" description="Low complexity" evidence="1">
    <location>
        <begin position="28"/>
        <end position="50"/>
    </location>
</feature>
<dbReference type="InterPro" id="IPR047676">
    <property type="entry name" value="FxLYD_dom"/>
</dbReference>
<accession>A0A0P7HYF9</accession>
<feature type="region of interest" description="Disordered" evidence="1">
    <location>
        <begin position="20"/>
        <end position="50"/>
    </location>
</feature>
<evidence type="ECO:0000313" key="2">
    <source>
        <dbReference type="EMBL" id="KPN32278.1"/>
    </source>
</evidence>
<sequence>MRRRALLARTALLTTAAGLAGCSGVGDSTDSPTESSTPTPTPTPSTVQTPEGAVLAVVEHELTRSNEGSEDELVAVDAVIENGSDEPTTDVRAVARFFDDDQRLLDESEARTSRLAAGGRWEVELTYPGSGADARAVADYRLVVSRDD</sequence>
<comment type="caution">
    <text evidence="2">The sequence shown here is derived from an EMBL/GenBank/DDBJ whole genome shotgun (WGS) entry which is preliminary data.</text>
</comment>
<evidence type="ECO:0000313" key="3">
    <source>
        <dbReference type="Proteomes" id="UP000050535"/>
    </source>
</evidence>
<organism evidence="2 3">
    <name type="scientific">Halolamina pelagica</name>
    <dbReference type="NCBI Taxonomy" id="699431"/>
    <lineage>
        <taxon>Archaea</taxon>
        <taxon>Methanobacteriati</taxon>
        <taxon>Methanobacteriota</taxon>
        <taxon>Stenosarchaea group</taxon>
        <taxon>Halobacteria</taxon>
        <taxon>Halobacteriales</taxon>
        <taxon>Haloferacaceae</taxon>
    </lineage>
</organism>
<evidence type="ECO:0000256" key="1">
    <source>
        <dbReference type="SAM" id="MobiDB-lite"/>
    </source>
</evidence>
<evidence type="ECO:0008006" key="4">
    <source>
        <dbReference type="Google" id="ProtNLM"/>
    </source>
</evidence>
<dbReference type="STRING" id="699431.SY89_03046"/>